<evidence type="ECO:0000259" key="2">
    <source>
        <dbReference type="Pfam" id="PF18935"/>
    </source>
</evidence>
<dbReference type="STRING" id="477690.SAMN05216474_1269"/>
<feature type="domain" description="DUF5683" evidence="2">
    <location>
        <begin position="34"/>
        <end position="187"/>
    </location>
</feature>
<evidence type="ECO:0000313" key="4">
    <source>
        <dbReference type="Proteomes" id="UP000236454"/>
    </source>
</evidence>
<keyword evidence="1" id="KW-0732">Signal</keyword>
<dbReference type="Pfam" id="PF18935">
    <property type="entry name" value="DUF5683"/>
    <property type="match status" value="1"/>
</dbReference>
<dbReference type="RefSeq" id="WP_090247467.1">
    <property type="nucleotide sequence ID" value="NZ_FPAS01000001.1"/>
</dbReference>
<dbReference type="AlphaFoldDB" id="A0A1I6YXF3"/>
<dbReference type="EMBL" id="FPAS01000001">
    <property type="protein sequence ID" value="SFT55210.1"/>
    <property type="molecule type" value="Genomic_DNA"/>
</dbReference>
<feature type="signal peptide" evidence="1">
    <location>
        <begin position="1"/>
        <end position="18"/>
    </location>
</feature>
<name>A0A1I6YXF3_9FLAO</name>
<feature type="chain" id="PRO_5014983969" description="DUF5683 domain-containing protein" evidence="1">
    <location>
        <begin position="19"/>
        <end position="188"/>
    </location>
</feature>
<keyword evidence="4" id="KW-1185">Reference proteome</keyword>
<evidence type="ECO:0000256" key="1">
    <source>
        <dbReference type="SAM" id="SignalP"/>
    </source>
</evidence>
<reference evidence="3 4" key="1">
    <citation type="submission" date="2016-10" db="EMBL/GenBank/DDBJ databases">
        <authorList>
            <person name="de Groot N.N."/>
        </authorList>
    </citation>
    <scope>NUCLEOTIDE SEQUENCE [LARGE SCALE GENOMIC DNA]</scope>
    <source>
        <strain evidence="3 4">CGMCC 1.7005</strain>
    </source>
</reference>
<evidence type="ECO:0000313" key="3">
    <source>
        <dbReference type="EMBL" id="SFT55210.1"/>
    </source>
</evidence>
<sequence>MRTPLLILFILIGSLAWCQNNDTIAEPLPTKDTIHSPSKAMKLSAFVPGAGQFYNHFAKPKGKRYAFLKVPIIYAGLGWAAYSVFSNSVEVDRTRLEYYHRQENPGTIKFPEYTIFDQTNLINRHNLSKKNRDLSIAAFVLIWGLNVLDAGVEAHFVNFDVSPDLSLNLSPTLLNNSTYGVSLAFNFR</sequence>
<gene>
    <name evidence="3" type="ORF">SAMN05216474_1269</name>
</gene>
<dbReference type="Proteomes" id="UP000236454">
    <property type="component" value="Unassembled WGS sequence"/>
</dbReference>
<protein>
    <recommendedName>
        <fullName evidence="2">DUF5683 domain-containing protein</fullName>
    </recommendedName>
</protein>
<accession>A0A1I6YXF3</accession>
<proteinExistence type="predicted"/>
<organism evidence="3 4">
    <name type="scientific">Lishizhenia tianjinensis</name>
    <dbReference type="NCBI Taxonomy" id="477690"/>
    <lineage>
        <taxon>Bacteria</taxon>
        <taxon>Pseudomonadati</taxon>
        <taxon>Bacteroidota</taxon>
        <taxon>Flavobacteriia</taxon>
        <taxon>Flavobacteriales</taxon>
        <taxon>Crocinitomicaceae</taxon>
        <taxon>Lishizhenia</taxon>
    </lineage>
</organism>
<dbReference type="OrthoDB" id="9813910at2"/>
<dbReference type="InterPro" id="IPR043738">
    <property type="entry name" value="DUF5683"/>
</dbReference>